<dbReference type="GO" id="GO:0003677">
    <property type="term" value="F:DNA binding"/>
    <property type="evidence" value="ECO:0007669"/>
    <property type="project" value="UniProtKB-KW"/>
</dbReference>
<dbReference type="PANTHER" id="PTHR33175">
    <property type="entry name" value="DNA-BINDING PROTEIN HU"/>
    <property type="match status" value="1"/>
</dbReference>
<keyword evidence="2" id="KW-0226">DNA condensation</keyword>
<dbReference type="PRINTS" id="PR01727">
    <property type="entry name" value="DNABINDINGHU"/>
</dbReference>
<dbReference type="GO" id="GO:0042802">
    <property type="term" value="F:identical protein binding"/>
    <property type="evidence" value="ECO:0007669"/>
    <property type="project" value="UniProtKB-ARBA"/>
</dbReference>
<dbReference type="EMBL" id="LIZX01000120">
    <property type="protein sequence ID" value="KPJ65388.1"/>
    <property type="molecule type" value="Genomic_DNA"/>
</dbReference>
<evidence type="ECO:0000313" key="5">
    <source>
        <dbReference type="EMBL" id="KPJ65388.1"/>
    </source>
</evidence>
<dbReference type="Proteomes" id="UP000051861">
    <property type="component" value="Unassembled WGS sequence"/>
</dbReference>
<dbReference type="Pfam" id="PF00216">
    <property type="entry name" value="Bac_DNA_binding"/>
    <property type="match status" value="1"/>
</dbReference>
<dbReference type="AlphaFoldDB" id="A0A0S7XU48"/>
<dbReference type="GO" id="GO:1990103">
    <property type="term" value="C:DnaA-HU complex"/>
    <property type="evidence" value="ECO:0007669"/>
    <property type="project" value="UniProtKB-ARBA"/>
</dbReference>
<dbReference type="FunFam" id="4.10.520.10:FF:000001">
    <property type="entry name" value="DNA-binding protein HU"/>
    <property type="match status" value="1"/>
</dbReference>
<gene>
    <name evidence="5" type="ORF">AMJ44_10335</name>
</gene>
<reference evidence="5 6" key="1">
    <citation type="journal article" date="2015" name="Microbiome">
        <title>Genomic resolution of linkages in carbon, nitrogen, and sulfur cycling among widespread estuary sediment bacteria.</title>
        <authorList>
            <person name="Baker B.J."/>
            <person name="Lazar C.S."/>
            <person name="Teske A.P."/>
            <person name="Dick G.J."/>
        </authorList>
    </citation>
    <scope>NUCLEOTIDE SEQUENCE [LARGE SCALE GENOMIC DNA]</scope>
    <source>
        <strain evidence="5">DG_54_3</strain>
    </source>
</reference>
<dbReference type="SMART" id="SM00411">
    <property type="entry name" value="BHL"/>
    <property type="match status" value="1"/>
</dbReference>
<evidence type="ECO:0000256" key="4">
    <source>
        <dbReference type="RuleBase" id="RU003939"/>
    </source>
</evidence>
<protein>
    <recommendedName>
        <fullName evidence="7">DNA-binding protein HU</fullName>
    </recommendedName>
</protein>
<dbReference type="SUPFAM" id="SSF47729">
    <property type="entry name" value="IHF-like DNA-binding proteins"/>
    <property type="match status" value="1"/>
</dbReference>
<organism evidence="5 6">
    <name type="scientific">candidate division WOR-1 bacterium DG_54_3</name>
    <dbReference type="NCBI Taxonomy" id="1703775"/>
    <lineage>
        <taxon>Bacteria</taxon>
        <taxon>Bacillati</taxon>
        <taxon>Saganbacteria</taxon>
    </lineage>
</organism>
<name>A0A0S7XU48_UNCSA</name>
<sequence>MTKEELINKIAKEAKVTKAQANKAANAFFDGVTSSLKKGRKVSFVGFGTFSVAKRKARMGRNPQTGAPIRIAASRVPKFKAGKQLKDAVK</sequence>
<dbReference type="GO" id="GO:1990178">
    <property type="term" value="C:HU-DNA complex"/>
    <property type="evidence" value="ECO:0007669"/>
    <property type="project" value="UniProtKB-ARBA"/>
</dbReference>
<comment type="similarity">
    <text evidence="1 4">Belongs to the bacterial histone-like protein family.</text>
</comment>
<evidence type="ECO:0000256" key="2">
    <source>
        <dbReference type="ARBA" id="ARBA00023067"/>
    </source>
</evidence>
<proteinExistence type="inferred from homology"/>
<dbReference type="GO" id="GO:0006270">
    <property type="term" value="P:DNA replication initiation"/>
    <property type="evidence" value="ECO:0007669"/>
    <property type="project" value="UniProtKB-ARBA"/>
</dbReference>
<dbReference type="GO" id="GO:0005829">
    <property type="term" value="C:cytosol"/>
    <property type="evidence" value="ECO:0007669"/>
    <property type="project" value="TreeGrafter"/>
</dbReference>
<dbReference type="Gene3D" id="4.10.520.10">
    <property type="entry name" value="IHF-like DNA-binding proteins"/>
    <property type="match status" value="1"/>
</dbReference>
<evidence type="ECO:0000256" key="1">
    <source>
        <dbReference type="ARBA" id="ARBA00010529"/>
    </source>
</evidence>
<dbReference type="PATRIC" id="fig|1703775.3.peg.851"/>
<dbReference type="InterPro" id="IPR020816">
    <property type="entry name" value="Histone-like_DNA-bd_CS"/>
</dbReference>
<dbReference type="GO" id="GO:0030527">
    <property type="term" value="F:structural constituent of chromatin"/>
    <property type="evidence" value="ECO:0007669"/>
    <property type="project" value="InterPro"/>
</dbReference>
<dbReference type="InterPro" id="IPR010992">
    <property type="entry name" value="IHF-like_DNA-bd_dom_sf"/>
</dbReference>
<dbReference type="PROSITE" id="PS00045">
    <property type="entry name" value="HISTONE_LIKE"/>
    <property type="match status" value="1"/>
</dbReference>
<evidence type="ECO:0000256" key="3">
    <source>
        <dbReference type="ARBA" id="ARBA00023125"/>
    </source>
</evidence>
<dbReference type="InterPro" id="IPR000119">
    <property type="entry name" value="Hist_DNA-bd"/>
</dbReference>
<dbReference type="GO" id="GO:0010467">
    <property type="term" value="P:gene expression"/>
    <property type="evidence" value="ECO:0007669"/>
    <property type="project" value="UniProtKB-ARBA"/>
</dbReference>
<accession>A0A0S7XU48</accession>
<dbReference type="GO" id="GO:0030261">
    <property type="term" value="P:chromosome condensation"/>
    <property type="evidence" value="ECO:0007669"/>
    <property type="project" value="UniProtKB-KW"/>
</dbReference>
<evidence type="ECO:0008006" key="7">
    <source>
        <dbReference type="Google" id="ProtNLM"/>
    </source>
</evidence>
<comment type="caution">
    <text evidence="5">The sequence shown here is derived from an EMBL/GenBank/DDBJ whole genome shotgun (WGS) entry which is preliminary data.</text>
</comment>
<dbReference type="PANTHER" id="PTHR33175:SF3">
    <property type="entry name" value="DNA-BINDING PROTEIN HU-BETA"/>
    <property type="match status" value="1"/>
</dbReference>
<dbReference type="CDD" id="cd13831">
    <property type="entry name" value="HU"/>
    <property type="match status" value="1"/>
</dbReference>
<evidence type="ECO:0000313" key="6">
    <source>
        <dbReference type="Proteomes" id="UP000051861"/>
    </source>
</evidence>
<keyword evidence="3" id="KW-0238">DNA-binding</keyword>